<dbReference type="AlphaFoldDB" id="A0A0D2K8Y4"/>
<reference evidence="2 3" key="1">
    <citation type="journal article" date="2013" name="BMC Genomics">
        <title>Reconstruction of the lipid metabolism for the microalga Monoraphidium neglectum from its genome sequence reveals characteristics suitable for biofuel production.</title>
        <authorList>
            <person name="Bogen C."/>
            <person name="Al-Dilaimi A."/>
            <person name="Albersmeier A."/>
            <person name="Wichmann J."/>
            <person name="Grundmann M."/>
            <person name="Rupp O."/>
            <person name="Lauersen K.J."/>
            <person name="Blifernez-Klassen O."/>
            <person name="Kalinowski J."/>
            <person name="Goesmann A."/>
            <person name="Mussgnug J.H."/>
            <person name="Kruse O."/>
        </authorList>
    </citation>
    <scope>NUCLEOTIDE SEQUENCE [LARGE SCALE GENOMIC DNA]</scope>
    <source>
        <strain evidence="2 3">SAG 48.87</strain>
    </source>
</reference>
<organism evidence="2 3">
    <name type="scientific">Monoraphidium neglectum</name>
    <dbReference type="NCBI Taxonomy" id="145388"/>
    <lineage>
        <taxon>Eukaryota</taxon>
        <taxon>Viridiplantae</taxon>
        <taxon>Chlorophyta</taxon>
        <taxon>core chlorophytes</taxon>
        <taxon>Chlorophyceae</taxon>
        <taxon>CS clade</taxon>
        <taxon>Sphaeropleales</taxon>
        <taxon>Selenastraceae</taxon>
        <taxon>Monoraphidium</taxon>
    </lineage>
</organism>
<name>A0A0D2K8Y4_9CHLO</name>
<feature type="signal peptide" evidence="1">
    <location>
        <begin position="1"/>
        <end position="20"/>
    </location>
</feature>
<evidence type="ECO:0000313" key="2">
    <source>
        <dbReference type="EMBL" id="KIY92563.1"/>
    </source>
</evidence>
<dbReference type="KEGG" id="mng:MNEG_15399"/>
<keyword evidence="1" id="KW-0732">Signal</keyword>
<dbReference type="EMBL" id="KK105508">
    <property type="protein sequence ID" value="KIY92563.1"/>
    <property type="molecule type" value="Genomic_DNA"/>
</dbReference>
<dbReference type="OrthoDB" id="559295at2759"/>
<dbReference type="InterPro" id="IPR010916">
    <property type="entry name" value="TonB_box_CS"/>
</dbReference>
<keyword evidence="3" id="KW-1185">Reference proteome</keyword>
<protein>
    <submittedName>
        <fullName evidence="2">Uncharacterized protein</fullName>
    </submittedName>
</protein>
<accession>A0A0D2K8Y4</accession>
<proteinExistence type="predicted"/>
<dbReference type="Proteomes" id="UP000054498">
    <property type="component" value="Unassembled WGS sequence"/>
</dbReference>
<sequence length="89" mass="9160">MTALVCLAVLLAGLHLGVNGAAVSGSKVLLITDNSGLTTSWQNVDFLQGALNASGQAYDTVVVDAAPRPDFASLMWNADGTGKYAGYIM</sequence>
<feature type="chain" id="PRO_5002262495" evidence="1">
    <location>
        <begin position="21"/>
        <end position="89"/>
    </location>
</feature>
<dbReference type="PROSITE" id="PS00430">
    <property type="entry name" value="TONB_DEPENDENT_REC_1"/>
    <property type="match status" value="1"/>
</dbReference>
<evidence type="ECO:0000313" key="3">
    <source>
        <dbReference type="Proteomes" id="UP000054498"/>
    </source>
</evidence>
<dbReference type="RefSeq" id="XP_013891583.1">
    <property type="nucleotide sequence ID" value="XM_014036129.1"/>
</dbReference>
<evidence type="ECO:0000256" key="1">
    <source>
        <dbReference type="SAM" id="SignalP"/>
    </source>
</evidence>
<gene>
    <name evidence="2" type="ORF">MNEG_15399</name>
</gene>
<dbReference type="GeneID" id="25733056"/>